<dbReference type="Proteomes" id="UP000228560">
    <property type="component" value="Unassembled WGS sequence"/>
</dbReference>
<evidence type="ECO:0000313" key="2">
    <source>
        <dbReference type="EMBL" id="PIX34599.1"/>
    </source>
</evidence>
<evidence type="ECO:0000313" key="5">
    <source>
        <dbReference type="Proteomes" id="UP000182763"/>
    </source>
</evidence>
<evidence type="ECO:0000313" key="3">
    <source>
        <dbReference type="EMBL" id="PIY31270.1"/>
    </source>
</evidence>
<dbReference type="Proteomes" id="UP000230646">
    <property type="component" value="Unassembled WGS sequence"/>
</dbReference>
<dbReference type="AlphaFoldDB" id="A0A1J5H446"/>
<comment type="caution">
    <text evidence="1">The sequence shown here is derived from an EMBL/GenBank/DDBJ whole genome shotgun (WGS) entry which is preliminary data.</text>
</comment>
<dbReference type="EMBL" id="PFIP01000059">
    <property type="protein sequence ID" value="PIX34599.1"/>
    <property type="molecule type" value="Genomic_DNA"/>
</dbReference>
<gene>
    <name evidence="1" type="ORF">AUK42_00565</name>
    <name evidence="4" type="ORF">CO097_06205</name>
    <name evidence="3" type="ORF">COZ07_09880</name>
    <name evidence="2" type="ORF">COZ58_03375</name>
</gene>
<dbReference type="EMBL" id="MNYY01000013">
    <property type="protein sequence ID" value="OIP74846.1"/>
    <property type="molecule type" value="Genomic_DNA"/>
</dbReference>
<accession>A0A2M7K905</accession>
<organism evidence="1 5">
    <name type="scientific">Candidatus Infernicultor aquiphilus</name>
    <dbReference type="NCBI Taxonomy" id="1805029"/>
    <lineage>
        <taxon>Bacteria</taxon>
        <taxon>Pseudomonadati</taxon>
        <taxon>Atribacterota</taxon>
        <taxon>Candidatus Phoenicimicrobiia</taxon>
        <taxon>Candidatus Pheonicimicrobiales</taxon>
        <taxon>Candidatus Phoenicimicrobiaceae</taxon>
        <taxon>Candidatus Infernicultor</taxon>
    </lineage>
</organism>
<evidence type="ECO:0000313" key="1">
    <source>
        <dbReference type="EMBL" id="OIP74846.1"/>
    </source>
</evidence>
<dbReference type="EMBL" id="PFTV01000156">
    <property type="protein sequence ID" value="PJB56055.1"/>
    <property type="molecule type" value="Genomic_DNA"/>
</dbReference>
<accession>A0A2M7PKW8</accession>
<sequence>MRADLLKKDLDYFESKLGELLGKSKGEYALIHEGQLIDTFKSKEDAIKRGYELFGNSPFLVKMISEVEDILNFTSNLLAS</sequence>
<name>A0A1J5H446_9BACT</name>
<evidence type="ECO:0000313" key="4">
    <source>
        <dbReference type="EMBL" id="PJB56055.1"/>
    </source>
</evidence>
<reference evidence="2" key="2">
    <citation type="submission" date="2017-09" db="EMBL/GenBank/DDBJ databases">
        <title>Depth-based differentiation of microbial function through sediment-hosted aquifers and enrichment of novel symbionts in the deep terrestrial subsurface.</title>
        <authorList>
            <person name="Probst A.J."/>
            <person name="Ladd B."/>
            <person name="Jarett J.K."/>
            <person name="Geller-Mcgrath D.E."/>
            <person name="Sieber C.M.K."/>
            <person name="Emerson J.B."/>
            <person name="Anantharaman K."/>
            <person name="Thomas B.C."/>
            <person name="Malmstrom R."/>
            <person name="Stieglmeier M."/>
            <person name="Klingl A."/>
            <person name="Woyke T."/>
            <person name="Ryan C.M."/>
            <person name="Banfield J.F."/>
        </authorList>
    </citation>
    <scope>NUCLEOTIDE SEQUENCE</scope>
    <source>
        <strain evidence="2">CG_4_8_14_3_um_filter_34_18</strain>
    </source>
</reference>
<accession>A0A2M8CAG8</accession>
<evidence type="ECO:0008006" key="8">
    <source>
        <dbReference type="Google" id="ProtNLM"/>
    </source>
</evidence>
<evidence type="ECO:0000313" key="6">
    <source>
        <dbReference type="Proteomes" id="UP000228560"/>
    </source>
</evidence>
<reference evidence="1 5" key="1">
    <citation type="journal article" date="2016" name="Environ. Microbiol.">
        <title>Genomic resolution of a cold subsurface aquifer community provides metabolic insights for novel microbes adapted to high CO concentrations.</title>
        <authorList>
            <person name="Probst A.J."/>
            <person name="Castelle C.J."/>
            <person name="Singh A."/>
            <person name="Brown C.T."/>
            <person name="Anantharaman K."/>
            <person name="Sharon I."/>
            <person name="Hug L.A."/>
            <person name="Burstein D."/>
            <person name="Emerson J.B."/>
            <person name="Thomas B.C."/>
            <person name="Banfield J.F."/>
        </authorList>
    </citation>
    <scope>NUCLEOTIDE SEQUENCE [LARGE SCALE GENOMIC DNA]</scope>
    <source>
        <strain evidence="1">CG2_30_33_13</strain>
    </source>
</reference>
<dbReference type="RefSeq" id="WP_406608444.1">
    <property type="nucleotide sequence ID" value="NZ_PFKO01000361.1"/>
</dbReference>
<reference evidence="6 7" key="3">
    <citation type="submission" date="2017-09" db="EMBL/GenBank/DDBJ databases">
        <title>Depth-based differentiation of microbial function through sediment-hosted aquifers and enrichment of novel symbionts in the deep terrestrial subsurface.</title>
        <authorList>
            <person name="Probst A.J."/>
            <person name="Ladd B."/>
            <person name="Jarett J.K."/>
            <person name="Geller-Mcgrath D.E."/>
            <person name="Sieber C.M."/>
            <person name="Emerson J.B."/>
            <person name="Anantharaman K."/>
            <person name="Thomas B.C."/>
            <person name="Malmstrom R."/>
            <person name="Stieglmeier M."/>
            <person name="Klingl A."/>
            <person name="Woyke T."/>
            <person name="Ryan C.M."/>
            <person name="Banfield J.F."/>
        </authorList>
    </citation>
    <scope>NUCLEOTIDE SEQUENCE [LARGE SCALE GENOMIC DNA]</scope>
    <source>
        <strain evidence="3">CG_4_10_14_3_um_filter_34_13</strain>
        <strain evidence="4">CG_4_9_14_3_um_filter_33_16</strain>
    </source>
</reference>
<dbReference type="Proteomes" id="UP000231493">
    <property type="component" value="Unassembled WGS sequence"/>
</dbReference>
<evidence type="ECO:0000313" key="7">
    <source>
        <dbReference type="Proteomes" id="UP000230646"/>
    </source>
</evidence>
<dbReference type="EMBL" id="PFKO01000361">
    <property type="protein sequence ID" value="PIY31270.1"/>
    <property type="molecule type" value="Genomic_DNA"/>
</dbReference>
<protein>
    <recommendedName>
        <fullName evidence="8">DUF5678 domain-containing protein</fullName>
    </recommendedName>
</protein>
<dbReference type="Proteomes" id="UP000182763">
    <property type="component" value="Unassembled WGS sequence"/>
</dbReference>
<accession>A0A1J5H446</accession>
<proteinExistence type="predicted"/>